<dbReference type="EMBL" id="LNGD01000017">
    <property type="protein sequence ID" value="KYC53146.1"/>
    <property type="molecule type" value="Genomic_DNA"/>
</dbReference>
<evidence type="ECO:0000256" key="1">
    <source>
        <dbReference type="SAM" id="Phobius"/>
    </source>
</evidence>
<protein>
    <submittedName>
        <fullName evidence="2">Uncharacterized protein</fullName>
    </submittedName>
</protein>
<organism evidence="2 3">
    <name type="scientific">Candidatus Methanofastidiosum methylothiophilum</name>
    <dbReference type="NCBI Taxonomy" id="1705564"/>
    <lineage>
        <taxon>Archaea</taxon>
        <taxon>Methanobacteriati</taxon>
        <taxon>Methanobacteriota</taxon>
        <taxon>Stenosarchaea group</taxon>
        <taxon>Candidatus Methanofastidiosia</taxon>
        <taxon>Candidatus Methanofastidiosales</taxon>
        <taxon>Candidatus Methanofastidiosaceae</taxon>
        <taxon>Candidatus Methanofastidiosum</taxon>
    </lineage>
</organism>
<gene>
    <name evidence="2" type="ORF">AMQ74_00478</name>
</gene>
<evidence type="ECO:0000313" key="2">
    <source>
        <dbReference type="EMBL" id="KYC53146.1"/>
    </source>
</evidence>
<evidence type="ECO:0000313" key="3">
    <source>
        <dbReference type="Proteomes" id="UP000075578"/>
    </source>
</evidence>
<dbReference type="Proteomes" id="UP000075578">
    <property type="component" value="Unassembled WGS sequence"/>
</dbReference>
<keyword evidence="1" id="KW-1133">Transmembrane helix</keyword>
<dbReference type="AlphaFoldDB" id="A0A150J7E1"/>
<keyword evidence="1" id="KW-0472">Membrane</keyword>
<accession>A0A150J7E1</accession>
<sequence>MSGWSILRIAIFAPLLVPPCLIVSVAVSKTVMNETGPLEIPLVVRTTSFFGLSLENENPVPPPLL</sequence>
<name>A0A150J7E1_9EURY</name>
<comment type="caution">
    <text evidence="2">The sequence shown here is derived from an EMBL/GenBank/DDBJ whole genome shotgun (WGS) entry which is preliminary data.</text>
</comment>
<keyword evidence="1" id="KW-0812">Transmembrane</keyword>
<feature type="transmembrane region" description="Helical" evidence="1">
    <location>
        <begin position="6"/>
        <end position="27"/>
    </location>
</feature>
<reference evidence="2 3" key="1">
    <citation type="journal article" date="2016" name="ISME J.">
        <title>Chasing the elusive Euryarchaeota class WSA2: genomes reveal a uniquely fastidious methyl-reducing methanogen.</title>
        <authorList>
            <person name="Nobu M.K."/>
            <person name="Narihiro T."/>
            <person name="Kuroda K."/>
            <person name="Mei R."/>
            <person name="Liu W.T."/>
        </authorList>
    </citation>
    <scope>NUCLEOTIDE SEQUENCE [LARGE SCALE GENOMIC DNA]</scope>
    <source>
        <strain evidence="2">U1lsi0528_Bin089</strain>
    </source>
</reference>
<proteinExistence type="predicted"/>